<reference evidence="1" key="1">
    <citation type="journal article" date="2020" name="Nature">
        <title>Giant virus diversity and host interactions through global metagenomics.</title>
        <authorList>
            <person name="Schulz F."/>
            <person name="Roux S."/>
            <person name="Paez-Espino D."/>
            <person name="Jungbluth S."/>
            <person name="Walsh D.A."/>
            <person name="Denef V.J."/>
            <person name="McMahon K.D."/>
            <person name="Konstantinidis K.T."/>
            <person name="Eloe-Fadrosh E.A."/>
            <person name="Kyrpides N.C."/>
            <person name="Woyke T."/>
        </authorList>
    </citation>
    <scope>NUCLEOTIDE SEQUENCE</scope>
    <source>
        <strain evidence="1">GVMAG-M-3300023179-90</strain>
    </source>
</reference>
<proteinExistence type="predicted"/>
<protein>
    <submittedName>
        <fullName evidence="1">Uncharacterized protein</fullName>
    </submittedName>
</protein>
<dbReference type="EMBL" id="MN739920">
    <property type="protein sequence ID" value="QHT77573.1"/>
    <property type="molecule type" value="Genomic_DNA"/>
</dbReference>
<organism evidence="1">
    <name type="scientific">viral metagenome</name>
    <dbReference type="NCBI Taxonomy" id="1070528"/>
    <lineage>
        <taxon>unclassified sequences</taxon>
        <taxon>metagenomes</taxon>
        <taxon>organismal metagenomes</taxon>
    </lineage>
</organism>
<sequence length="154" mass="16826">MSTVLGGPYNGYSTKQTITNYKDSEQTAIRRILRNSWNTQQAGGVVNNNKRVITPFRAVNNLGDFLSRKNYVCGGSNQVNASKPGWKGHIGSILSQCDGTGVAAGSGNMRHVPDSSDYIRYKKQNAINNTYNDSSNGGDQSNGSYVALMRVRHF</sequence>
<evidence type="ECO:0000313" key="1">
    <source>
        <dbReference type="EMBL" id="QHT77573.1"/>
    </source>
</evidence>
<accession>A0A6C0HC46</accession>
<name>A0A6C0HC46_9ZZZZ</name>
<dbReference type="AlphaFoldDB" id="A0A6C0HC46"/>